<evidence type="ECO:0000313" key="5">
    <source>
        <dbReference type="Proteomes" id="UP001162156"/>
    </source>
</evidence>
<dbReference type="Gene3D" id="3.30.160.20">
    <property type="match status" value="1"/>
</dbReference>
<proteinExistence type="predicted"/>
<dbReference type="GO" id="GO:0005634">
    <property type="term" value="C:nucleus"/>
    <property type="evidence" value="ECO:0007669"/>
    <property type="project" value="TreeGrafter"/>
</dbReference>
<dbReference type="PANTHER" id="PTHR46205">
    <property type="entry name" value="LOQUACIOUS, ISOFORM B"/>
    <property type="match status" value="1"/>
</dbReference>
<dbReference type="GO" id="GO:0070920">
    <property type="term" value="P:regulation of regulatory ncRNA processing"/>
    <property type="evidence" value="ECO:0007669"/>
    <property type="project" value="TreeGrafter"/>
</dbReference>
<keyword evidence="5" id="KW-1185">Reference proteome</keyword>
<dbReference type="GO" id="GO:0005737">
    <property type="term" value="C:cytoplasm"/>
    <property type="evidence" value="ECO:0007669"/>
    <property type="project" value="TreeGrafter"/>
</dbReference>
<dbReference type="EMBL" id="JANEYF010000883">
    <property type="protein sequence ID" value="KAJ8967228.1"/>
    <property type="molecule type" value="Genomic_DNA"/>
</dbReference>
<keyword evidence="1 2" id="KW-0694">RNA-binding</keyword>
<reference evidence="4" key="1">
    <citation type="journal article" date="2023" name="Insect Mol. Biol.">
        <title>Genome sequencing provides insights into the evolution of gene families encoding plant cell wall-degrading enzymes in longhorned beetles.</title>
        <authorList>
            <person name="Shin N.R."/>
            <person name="Okamura Y."/>
            <person name="Kirsch R."/>
            <person name="Pauchet Y."/>
        </authorList>
    </citation>
    <scope>NUCLEOTIDE SEQUENCE</scope>
    <source>
        <strain evidence="4">RBIC_L_NR</strain>
    </source>
</reference>
<dbReference type="InterPro" id="IPR051247">
    <property type="entry name" value="RLC_Component"/>
</dbReference>
<comment type="caution">
    <text evidence="4">The sequence shown here is derived from an EMBL/GenBank/DDBJ whole genome shotgun (WGS) entry which is preliminary data.</text>
</comment>
<name>A0AAV8ZPF9_9CUCU</name>
<dbReference type="AlphaFoldDB" id="A0AAV8ZPF9"/>
<dbReference type="PROSITE" id="PS50137">
    <property type="entry name" value="DS_RBD"/>
    <property type="match status" value="1"/>
</dbReference>
<dbReference type="Pfam" id="PF00035">
    <property type="entry name" value="dsrm"/>
    <property type="match status" value="1"/>
</dbReference>
<dbReference type="GO" id="GO:0070578">
    <property type="term" value="C:RISC-loading complex"/>
    <property type="evidence" value="ECO:0007669"/>
    <property type="project" value="TreeGrafter"/>
</dbReference>
<evidence type="ECO:0000313" key="4">
    <source>
        <dbReference type="EMBL" id="KAJ8967228.1"/>
    </source>
</evidence>
<dbReference type="InterPro" id="IPR014720">
    <property type="entry name" value="dsRBD_dom"/>
</dbReference>
<evidence type="ECO:0000259" key="3">
    <source>
        <dbReference type="PROSITE" id="PS50137"/>
    </source>
</evidence>
<dbReference type="PANTHER" id="PTHR46205:SF3">
    <property type="entry name" value="LOQUACIOUS, ISOFORM B"/>
    <property type="match status" value="1"/>
</dbReference>
<dbReference type="GO" id="GO:0016442">
    <property type="term" value="C:RISC complex"/>
    <property type="evidence" value="ECO:0007669"/>
    <property type="project" value="TreeGrafter"/>
</dbReference>
<feature type="domain" description="DRBM" evidence="3">
    <location>
        <begin position="7"/>
        <end position="75"/>
    </location>
</feature>
<organism evidence="4 5">
    <name type="scientific">Rhamnusium bicolor</name>
    <dbReference type="NCBI Taxonomy" id="1586634"/>
    <lineage>
        <taxon>Eukaryota</taxon>
        <taxon>Metazoa</taxon>
        <taxon>Ecdysozoa</taxon>
        <taxon>Arthropoda</taxon>
        <taxon>Hexapoda</taxon>
        <taxon>Insecta</taxon>
        <taxon>Pterygota</taxon>
        <taxon>Neoptera</taxon>
        <taxon>Endopterygota</taxon>
        <taxon>Coleoptera</taxon>
        <taxon>Polyphaga</taxon>
        <taxon>Cucujiformia</taxon>
        <taxon>Chrysomeloidea</taxon>
        <taxon>Cerambycidae</taxon>
        <taxon>Lepturinae</taxon>
        <taxon>Rhagiini</taxon>
        <taxon>Rhamnusium</taxon>
    </lineage>
</organism>
<protein>
    <recommendedName>
        <fullName evidence="3">DRBM domain-containing protein</fullName>
    </recommendedName>
</protein>
<dbReference type="SMART" id="SM00358">
    <property type="entry name" value="DSRM"/>
    <property type="match status" value="1"/>
</dbReference>
<dbReference type="GO" id="GO:0035197">
    <property type="term" value="F:siRNA binding"/>
    <property type="evidence" value="ECO:0007669"/>
    <property type="project" value="TreeGrafter"/>
</dbReference>
<evidence type="ECO:0000256" key="1">
    <source>
        <dbReference type="ARBA" id="ARBA00022884"/>
    </source>
</evidence>
<gene>
    <name evidence="4" type="ORF">NQ314_003007</name>
</gene>
<dbReference type="SUPFAM" id="SSF54768">
    <property type="entry name" value="dsRNA-binding domain-like"/>
    <property type="match status" value="1"/>
</dbReference>
<dbReference type="GO" id="GO:0030422">
    <property type="term" value="P:siRNA processing"/>
    <property type="evidence" value="ECO:0007669"/>
    <property type="project" value="TreeGrafter"/>
</dbReference>
<sequence length="233" mass="25731">MAKNTKTPVMILQELTVKKNYAPPAYEIIYSISGTHANRFDYRVTVDGVEAHGTGTSKQIGRHNAAHNALMKFKDLGIYDPAEDPTQDYQIPLQQNVPIYPNGCGIIKDVLPDISAQCTVKEDQPKISGVDNKALNAYNEFYAIIIPDKKFGSLVATTCEEFSEKTEEALTLLTSKLGLTYIFYEMQDKPIMVSLTLNTDTPFTTIGVSDTVEGAKTGALSSAFEIMELFMQL</sequence>
<dbReference type="Proteomes" id="UP001162156">
    <property type="component" value="Unassembled WGS sequence"/>
</dbReference>
<accession>A0AAV8ZPF9</accession>
<evidence type="ECO:0000256" key="2">
    <source>
        <dbReference type="PROSITE-ProRule" id="PRU00266"/>
    </source>
</evidence>
<dbReference type="GO" id="GO:0003725">
    <property type="term" value="F:double-stranded RNA binding"/>
    <property type="evidence" value="ECO:0007669"/>
    <property type="project" value="TreeGrafter"/>
</dbReference>